<organism evidence="2 3">
    <name type="scientific">Cinchona calisaya</name>
    <dbReference type="NCBI Taxonomy" id="153742"/>
    <lineage>
        <taxon>Eukaryota</taxon>
        <taxon>Viridiplantae</taxon>
        <taxon>Streptophyta</taxon>
        <taxon>Embryophyta</taxon>
        <taxon>Tracheophyta</taxon>
        <taxon>Spermatophyta</taxon>
        <taxon>Magnoliopsida</taxon>
        <taxon>eudicotyledons</taxon>
        <taxon>Gunneridae</taxon>
        <taxon>Pentapetalae</taxon>
        <taxon>asterids</taxon>
        <taxon>lamiids</taxon>
        <taxon>Gentianales</taxon>
        <taxon>Rubiaceae</taxon>
        <taxon>Cinchonoideae</taxon>
        <taxon>Cinchoneae</taxon>
        <taxon>Cinchona</taxon>
    </lineage>
</organism>
<feature type="compositionally biased region" description="Polar residues" evidence="1">
    <location>
        <begin position="129"/>
        <end position="138"/>
    </location>
</feature>
<dbReference type="Proteomes" id="UP001630127">
    <property type="component" value="Unassembled WGS sequence"/>
</dbReference>
<evidence type="ECO:0000313" key="2">
    <source>
        <dbReference type="EMBL" id="KAL3522382.1"/>
    </source>
</evidence>
<keyword evidence="3" id="KW-1185">Reference proteome</keyword>
<feature type="region of interest" description="Disordered" evidence="1">
    <location>
        <begin position="1"/>
        <end position="49"/>
    </location>
</feature>
<gene>
    <name evidence="2" type="ORF">ACH5RR_015216</name>
</gene>
<evidence type="ECO:0000313" key="3">
    <source>
        <dbReference type="Proteomes" id="UP001630127"/>
    </source>
</evidence>
<evidence type="ECO:0000256" key="1">
    <source>
        <dbReference type="SAM" id="MobiDB-lite"/>
    </source>
</evidence>
<protein>
    <submittedName>
        <fullName evidence="2">Uncharacterized protein</fullName>
    </submittedName>
</protein>
<name>A0ABD2ZV68_9GENT</name>
<feature type="region of interest" description="Disordered" evidence="1">
    <location>
        <begin position="111"/>
        <end position="138"/>
    </location>
</feature>
<comment type="caution">
    <text evidence="2">The sequence shown here is derived from an EMBL/GenBank/DDBJ whole genome shotgun (WGS) entry which is preliminary data.</text>
</comment>
<reference evidence="2 3" key="1">
    <citation type="submission" date="2024-11" db="EMBL/GenBank/DDBJ databases">
        <title>A near-complete genome assembly of Cinchona calisaya.</title>
        <authorList>
            <person name="Lian D.C."/>
            <person name="Zhao X.W."/>
            <person name="Wei L."/>
        </authorList>
    </citation>
    <scope>NUCLEOTIDE SEQUENCE [LARGE SCALE GENOMIC DNA]</scope>
    <source>
        <tissue evidence="2">Nenye</tissue>
    </source>
</reference>
<dbReference type="EMBL" id="JBJUIK010000007">
    <property type="protein sequence ID" value="KAL3522382.1"/>
    <property type="molecule type" value="Genomic_DNA"/>
</dbReference>
<sequence>MDIPIGTPESLMTKGAQSPIDLTESPNGQKASMKPMLSSPLAEGKSSSIPTHVRVVDQFPIGTPMAGRSSSIAQTQLATQKRKAPALTIRSEAQELVDPLLQAQQRSIKSLLQPNDHREHYTTTRDNDNLSNGVKSAL</sequence>
<dbReference type="AlphaFoldDB" id="A0ABD2ZV68"/>
<feature type="compositionally biased region" description="Basic and acidic residues" evidence="1">
    <location>
        <begin position="115"/>
        <end position="128"/>
    </location>
</feature>
<proteinExistence type="predicted"/>
<accession>A0ABD2ZV68</accession>